<keyword evidence="5" id="KW-1185">Reference proteome</keyword>
<keyword evidence="1" id="KW-0805">Transcription regulation</keyword>
<dbReference type="InterPro" id="IPR041916">
    <property type="entry name" value="Anti_sigma_zinc_sf"/>
</dbReference>
<protein>
    <submittedName>
        <fullName evidence="4">Anti-sigma factor family protein</fullName>
    </submittedName>
</protein>
<evidence type="ECO:0000313" key="4">
    <source>
        <dbReference type="EMBL" id="MFC5379292.1"/>
    </source>
</evidence>
<dbReference type="Gene3D" id="1.10.10.1320">
    <property type="entry name" value="Anti-sigma factor, zinc-finger domain"/>
    <property type="match status" value="1"/>
</dbReference>
<evidence type="ECO:0000259" key="3">
    <source>
        <dbReference type="Pfam" id="PF13490"/>
    </source>
</evidence>
<evidence type="ECO:0000256" key="2">
    <source>
        <dbReference type="ARBA" id="ARBA00023163"/>
    </source>
</evidence>
<keyword evidence="2" id="KW-0804">Transcription</keyword>
<evidence type="ECO:0000256" key="1">
    <source>
        <dbReference type="ARBA" id="ARBA00023015"/>
    </source>
</evidence>
<dbReference type="InterPro" id="IPR027383">
    <property type="entry name" value="Znf_put"/>
</dbReference>
<reference evidence="5" key="1">
    <citation type="journal article" date="2019" name="Int. J. Syst. Evol. Microbiol.">
        <title>The Global Catalogue of Microorganisms (GCM) 10K type strain sequencing project: providing services to taxonomists for standard genome sequencing and annotation.</title>
        <authorList>
            <consortium name="The Broad Institute Genomics Platform"/>
            <consortium name="The Broad Institute Genome Sequencing Center for Infectious Disease"/>
            <person name="Wu L."/>
            <person name="Ma J."/>
        </authorList>
    </citation>
    <scope>NUCLEOTIDE SEQUENCE [LARGE SCALE GENOMIC DNA]</scope>
    <source>
        <strain evidence="5">CCUG 43114</strain>
    </source>
</reference>
<proteinExistence type="predicted"/>
<accession>A0ABW0GHY5</accession>
<feature type="domain" description="Putative zinc-finger" evidence="3">
    <location>
        <begin position="10"/>
        <end position="44"/>
    </location>
</feature>
<sequence>MTRPWALDECQDVVEAVTDYLVGALPPDEAATLRAHLAECEDCATYVAQVRRVCGDLEHLPDGPADRLPPALVDALTERFSARHPRRP</sequence>
<comment type="caution">
    <text evidence="4">The sequence shown here is derived from an EMBL/GenBank/DDBJ whole genome shotgun (WGS) entry which is preliminary data.</text>
</comment>
<evidence type="ECO:0000313" key="5">
    <source>
        <dbReference type="Proteomes" id="UP001596122"/>
    </source>
</evidence>
<dbReference type="EMBL" id="JBHSLD010000001">
    <property type="protein sequence ID" value="MFC5379292.1"/>
    <property type="molecule type" value="Genomic_DNA"/>
</dbReference>
<gene>
    <name evidence="4" type="ORF">ACFPJ6_00660</name>
</gene>
<dbReference type="Pfam" id="PF13490">
    <property type="entry name" value="zf-HC2"/>
    <property type="match status" value="1"/>
</dbReference>
<dbReference type="Proteomes" id="UP001596122">
    <property type="component" value="Unassembled WGS sequence"/>
</dbReference>
<dbReference type="RefSeq" id="WP_340266617.1">
    <property type="nucleotide sequence ID" value="NZ_JBBEOG010000001.1"/>
</dbReference>
<name>A0ABW0GHY5_9MICO</name>
<organism evidence="4 5">
    <name type="scientific">Aquipuribacter nitratireducens</name>
    <dbReference type="NCBI Taxonomy" id="650104"/>
    <lineage>
        <taxon>Bacteria</taxon>
        <taxon>Bacillati</taxon>
        <taxon>Actinomycetota</taxon>
        <taxon>Actinomycetes</taxon>
        <taxon>Micrococcales</taxon>
        <taxon>Intrasporangiaceae</taxon>
        <taxon>Aquipuribacter</taxon>
    </lineage>
</organism>